<evidence type="ECO:0000313" key="3">
    <source>
        <dbReference type="Proteomes" id="UP000800041"/>
    </source>
</evidence>
<reference evidence="2" key="1">
    <citation type="journal article" date="2020" name="Stud. Mycol.">
        <title>101 Dothideomycetes genomes: a test case for predicting lifestyles and emergence of pathogens.</title>
        <authorList>
            <person name="Haridas S."/>
            <person name="Albert R."/>
            <person name="Binder M."/>
            <person name="Bloem J."/>
            <person name="Labutti K."/>
            <person name="Salamov A."/>
            <person name="Andreopoulos B."/>
            <person name="Baker S."/>
            <person name="Barry K."/>
            <person name="Bills G."/>
            <person name="Bluhm B."/>
            <person name="Cannon C."/>
            <person name="Castanera R."/>
            <person name="Culley D."/>
            <person name="Daum C."/>
            <person name="Ezra D."/>
            <person name="Gonzalez J."/>
            <person name="Henrissat B."/>
            <person name="Kuo A."/>
            <person name="Liang C."/>
            <person name="Lipzen A."/>
            <person name="Lutzoni F."/>
            <person name="Magnuson J."/>
            <person name="Mondo S."/>
            <person name="Nolan M."/>
            <person name="Ohm R."/>
            <person name="Pangilinan J."/>
            <person name="Park H.-J."/>
            <person name="Ramirez L."/>
            <person name="Alfaro M."/>
            <person name="Sun H."/>
            <person name="Tritt A."/>
            <person name="Yoshinaga Y."/>
            <person name="Zwiers L.-H."/>
            <person name="Turgeon B."/>
            <person name="Goodwin S."/>
            <person name="Spatafora J."/>
            <person name="Crous P."/>
            <person name="Grigoriev I."/>
        </authorList>
    </citation>
    <scope>NUCLEOTIDE SEQUENCE</scope>
    <source>
        <strain evidence="2">CBS 113979</strain>
    </source>
</reference>
<feature type="compositionally biased region" description="Polar residues" evidence="1">
    <location>
        <begin position="290"/>
        <end position="305"/>
    </location>
</feature>
<feature type="region of interest" description="Disordered" evidence="1">
    <location>
        <begin position="585"/>
        <end position="611"/>
    </location>
</feature>
<feature type="compositionally biased region" description="Polar residues" evidence="1">
    <location>
        <begin position="892"/>
        <end position="901"/>
    </location>
</feature>
<feature type="compositionally biased region" description="Basic and acidic residues" evidence="1">
    <location>
        <begin position="405"/>
        <end position="433"/>
    </location>
</feature>
<feature type="compositionally biased region" description="Acidic residues" evidence="1">
    <location>
        <begin position="211"/>
        <end position="221"/>
    </location>
</feature>
<feature type="compositionally biased region" description="Polar residues" evidence="1">
    <location>
        <begin position="992"/>
        <end position="1013"/>
    </location>
</feature>
<feature type="compositionally biased region" description="Acidic residues" evidence="1">
    <location>
        <begin position="88"/>
        <end position="104"/>
    </location>
</feature>
<feature type="compositionally biased region" description="Low complexity" evidence="1">
    <location>
        <begin position="769"/>
        <end position="781"/>
    </location>
</feature>
<organism evidence="2 3">
    <name type="scientific">Aulographum hederae CBS 113979</name>
    <dbReference type="NCBI Taxonomy" id="1176131"/>
    <lineage>
        <taxon>Eukaryota</taxon>
        <taxon>Fungi</taxon>
        <taxon>Dikarya</taxon>
        <taxon>Ascomycota</taxon>
        <taxon>Pezizomycotina</taxon>
        <taxon>Dothideomycetes</taxon>
        <taxon>Pleosporomycetidae</taxon>
        <taxon>Aulographales</taxon>
        <taxon>Aulographaceae</taxon>
    </lineage>
</organism>
<feature type="region of interest" description="Disordered" evidence="1">
    <location>
        <begin position="1207"/>
        <end position="1269"/>
    </location>
</feature>
<feature type="compositionally biased region" description="Low complexity" evidence="1">
    <location>
        <begin position="277"/>
        <end position="289"/>
    </location>
</feature>
<feature type="compositionally biased region" description="Polar residues" evidence="1">
    <location>
        <begin position="729"/>
        <end position="741"/>
    </location>
</feature>
<feature type="region of interest" description="Disordered" evidence="1">
    <location>
        <begin position="15"/>
        <end position="52"/>
    </location>
</feature>
<feature type="compositionally biased region" description="Polar residues" evidence="1">
    <location>
        <begin position="808"/>
        <end position="820"/>
    </location>
</feature>
<feature type="region of interest" description="Disordered" evidence="1">
    <location>
        <begin position="688"/>
        <end position="876"/>
    </location>
</feature>
<accession>A0A6G1HBT9</accession>
<dbReference type="EMBL" id="ML977141">
    <property type="protein sequence ID" value="KAF1990625.1"/>
    <property type="molecule type" value="Genomic_DNA"/>
</dbReference>
<evidence type="ECO:0000313" key="2">
    <source>
        <dbReference type="EMBL" id="KAF1990625.1"/>
    </source>
</evidence>
<feature type="region of interest" description="Disordered" evidence="1">
    <location>
        <begin position="384"/>
        <end position="433"/>
    </location>
</feature>
<proteinExistence type="predicted"/>
<feature type="compositionally biased region" description="Low complexity" evidence="1">
    <location>
        <begin position="1051"/>
        <end position="1070"/>
    </location>
</feature>
<feature type="region of interest" description="Disordered" evidence="1">
    <location>
        <begin position="892"/>
        <end position="1147"/>
    </location>
</feature>
<dbReference type="Proteomes" id="UP000800041">
    <property type="component" value="Unassembled WGS sequence"/>
</dbReference>
<feature type="compositionally biased region" description="Polar residues" evidence="1">
    <location>
        <begin position="1029"/>
        <end position="1039"/>
    </location>
</feature>
<evidence type="ECO:0000256" key="1">
    <source>
        <dbReference type="SAM" id="MobiDB-lite"/>
    </source>
</evidence>
<keyword evidence="3" id="KW-1185">Reference proteome</keyword>
<gene>
    <name evidence="2" type="ORF">K402DRAFT_417404</name>
</gene>
<name>A0A6G1HBT9_9PEZI</name>
<feature type="compositionally biased region" description="Polar residues" evidence="1">
    <location>
        <begin position="834"/>
        <end position="845"/>
    </location>
</feature>
<protein>
    <submittedName>
        <fullName evidence="2">Uncharacterized protein</fullName>
    </submittedName>
</protein>
<feature type="region of interest" description="Disordered" evidence="1">
    <location>
        <begin position="267"/>
        <end position="316"/>
    </location>
</feature>
<sequence>MRMCDTDRNENVSFIEQGSREHSQPSTYYQSPHPYDHLTPRTPGTGLKHRGELSESETLYSDTEMCGRGGGYVLHGFRERWQQRPFDETGELSDEETFVDDSETDVASSTVPGKLRGGAHVPHVPGGPSRSGHTASSNDSRNDHPNVASLQTPSTQGPNETSTPPISPLQTEANSASEAGEPDSPIPGSLSPSNTSSSSHAFPPAPSAGTDADDEDSEEDAPESHRWRFRTTTLAIARFPQRRPPNPTAQLSIHGAFHHDLVGVEGRNSGFGFQPRPGASSDADPSSGSTPKSTSNRRNFYNQHFQPRDHHPQTSSGQYLILSSADSGPYLPQYDHGSLAPTALTWRFGNPPLVHPGFFAPNPAYNSAATTFGAAHHHEIVESWDSPGRSQGQGQGQGHFFPSEQRSEEQTLRRSREETPRDVAEGRIVDTNDPEAFREIMEQIDRATERWRRNQTANTMVIHDAEWELRERRERMKSALRIRGHAETRLSRGMGPLSREGLRVRARNLRHLEEHRPLPGSIHMMDDYSREQARVYRIHGLSDNYFPPLPPGSSEVQTFHLPRERFYQPGEERMIARWEADKARRGQGHWQRHQQPSPTYGNGRNDWSRPTPILRPSLPSNMSICPTSNNSDVTVRTSHASPVQSVRLFSTPMDLPTRLTEDNVRRMNRQTPPRPLYLNGSVPSGYSYVPGTRHHQYQPSGGQRRGPGIFTGSGSSMADSRLPIPVRSVTPQGTAVENGNGTRRPPPYLCKPRHTQSLMSSRPNDPCGSRSSTSSAATALTGYPSDDSTQRPGRTANLRGSEIRQAYPGSSQVSSGSNVPRLNRPVGTRPPETGQAQKLPVSTTGYGAKWKGKGRDRSGASGAHEGPQQQHGPQTRLPYRNALPRIARPNMSVSTHTTQPTYHRAKPAAVTTPAATPASAPANPRSQRAVVSGTSIPSSYHGPQPTASTKTPAQEARDLLARMFAAAPAKPDGDSNDNGADDPESPRFEAKLQTSTFSDTVSILDSTYSSSERGPSLDLPPPGGKGLSDTASPSLNSGHQSQGPPQPQPPQAQQQPQERPPSSSALSSSAKTLTRNRFQNAARDRPNSLQVPQPRFRSSSAPQSPSNLHRPDVFFPSNRPASHIQPSIPAFLPTPSPAPTTREQQKEQVASLLRTLNFPITAPDGEMHIPFEREEELLRLGSAVARFKRGMGRVVRVQEEVGTRGVGRGAVVEDGDEGSEDIEGEEVGYEDDGEWKDEWKDDEEGGESVEEESDDDPNAEDGGVSLEKERKGAAWWVMDGWRGY</sequence>
<feature type="compositionally biased region" description="Low complexity" evidence="1">
    <location>
        <begin position="187"/>
        <end position="202"/>
    </location>
</feature>
<feature type="compositionally biased region" description="Polar residues" evidence="1">
    <location>
        <begin position="148"/>
        <end position="177"/>
    </location>
</feature>
<feature type="compositionally biased region" description="Low complexity" evidence="1">
    <location>
        <begin position="118"/>
        <end position="128"/>
    </location>
</feature>
<feature type="compositionally biased region" description="Low complexity" evidence="1">
    <location>
        <begin position="907"/>
        <end position="924"/>
    </location>
</feature>
<feature type="compositionally biased region" description="Polar residues" evidence="1">
    <location>
        <begin position="1087"/>
        <end position="1107"/>
    </location>
</feature>
<feature type="region of interest" description="Disordered" evidence="1">
    <location>
        <begin position="85"/>
        <end position="229"/>
    </location>
</feature>
<feature type="compositionally biased region" description="Acidic residues" evidence="1">
    <location>
        <begin position="1213"/>
        <end position="1259"/>
    </location>
</feature>